<dbReference type="InterPro" id="IPR052764">
    <property type="entry name" value="GH20_Enzymes"/>
</dbReference>
<dbReference type="Gene3D" id="3.20.20.80">
    <property type="entry name" value="Glycosidases"/>
    <property type="match status" value="1"/>
</dbReference>
<feature type="region of interest" description="Disordered" evidence="4">
    <location>
        <begin position="30"/>
        <end position="59"/>
    </location>
</feature>
<comment type="caution">
    <text evidence="7">The sequence shown here is derived from an EMBL/GenBank/DDBJ whole genome shotgun (WGS) entry which is preliminary data.</text>
</comment>
<feature type="domain" description="Glycoside hydrolase family 20 catalytic" evidence="5">
    <location>
        <begin position="181"/>
        <end position="486"/>
    </location>
</feature>
<dbReference type="InterPro" id="IPR015882">
    <property type="entry name" value="HEX_bac_N"/>
</dbReference>
<dbReference type="Proteomes" id="UP000727056">
    <property type="component" value="Unassembled WGS sequence"/>
</dbReference>
<evidence type="ECO:0000256" key="3">
    <source>
        <dbReference type="ARBA" id="ARBA00023295"/>
    </source>
</evidence>
<dbReference type="InterPro" id="IPR029018">
    <property type="entry name" value="Hex-like_dom2"/>
</dbReference>
<dbReference type="Gene3D" id="3.30.379.10">
    <property type="entry name" value="Chitobiase/beta-hexosaminidase domain 2-like"/>
    <property type="match status" value="1"/>
</dbReference>
<comment type="similarity">
    <text evidence="1">Belongs to the glycosyl hydrolase 20 family.</text>
</comment>
<dbReference type="InterPro" id="IPR025705">
    <property type="entry name" value="Beta_hexosaminidase_sua/sub"/>
</dbReference>
<organism evidence="7 8">
    <name type="scientific">Streptomyces bohaiensis</name>
    <dbReference type="NCBI Taxonomy" id="1431344"/>
    <lineage>
        <taxon>Bacteria</taxon>
        <taxon>Bacillati</taxon>
        <taxon>Actinomycetota</taxon>
        <taxon>Actinomycetes</taxon>
        <taxon>Kitasatosporales</taxon>
        <taxon>Streptomycetaceae</taxon>
        <taxon>Streptomyces</taxon>
    </lineage>
</organism>
<dbReference type="SUPFAM" id="SSF55545">
    <property type="entry name" value="beta-N-acetylhexosaminidase-like domain"/>
    <property type="match status" value="1"/>
</dbReference>
<evidence type="ECO:0000256" key="4">
    <source>
        <dbReference type="SAM" id="MobiDB-lite"/>
    </source>
</evidence>
<dbReference type="EMBL" id="JAAVJC010000016">
    <property type="protein sequence ID" value="NJQ14114.1"/>
    <property type="molecule type" value="Genomic_DNA"/>
</dbReference>
<dbReference type="Pfam" id="PF00728">
    <property type="entry name" value="Glyco_hydro_20"/>
    <property type="match status" value="1"/>
</dbReference>
<gene>
    <name evidence="7" type="ORF">HCN52_03955</name>
</gene>
<protein>
    <submittedName>
        <fullName evidence="7">Family 20 glycosylhydrolase</fullName>
    </submittedName>
</protein>
<evidence type="ECO:0000256" key="1">
    <source>
        <dbReference type="ARBA" id="ARBA00006285"/>
    </source>
</evidence>
<dbReference type="InterPro" id="IPR015883">
    <property type="entry name" value="Glyco_hydro_20_cat"/>
</dbReference>
<name>A0ABX1C4G1_9ACTN</name>
<dbReference type="Pfam" id="PF02838">
    <property type="entry name" value="Glyco_hydro_20b"/>
    <property type="match status" value="1"/>
</dbReference>
<reference evidence="7 8" key="1">
    <citation type="submission" date="2020-03" db="EMBL/GenBank/DDBJ databases">
        <title>Draft genome of Streptomyces sp. ventii, isolated from the Axial Seamount in the Pacific Ocean, and resequencing of the two type strains Streptomyces lonarensis strain NCL 716 and Streptomyces bohaiensis strain 11A07.</title>
        <authorList>
            <person name="Loughran R.M."/>
            <person name="Pfannmuller K.M."/>
            <person name="Wasson B.J."/>
            <person name="Deadmond M.C."/>
            <person name="Paddock B.E."/>
            <person name="Koyack M.J."/>
            <person name="Gallegos D.A."/>
            <person name="Mitchell E.A."/>
            <person name="Ushijima B."/>
            <person name="Saw J.H."/>
            <person name="Mcphail K.L."/>
            <person name="Videau P."/>
        </authorList>
    </citation>
    <scope>NUCLEOTIDE SEQUENCE [LARGE SCALE GENOMIC DNA]</scope>
    <source>
        <strain evidence="7 8">11A07</strain>
    </source>
</reference>
<evidence type="ECO:0000313" key="7">
    <source>
        <dbReference type="EMBL" id="NJQ14114.1"/>
    </source>
</evidence>
<dbReference type="PANTHER" id="PTHR43678:SF1">
    <property type="entry name" value="BETA-N-ACETYLHEXOSAMINIDASE"/>
    <property type="match status" value="1"/>
</dbReference>
<keyword evidence="8" id="KW-1185">Reference proteome</keyword>
<evidence type="ECO:0000259" key="6">
    <source>
        <dbReference type="Pfam" id="PF02838"/>
    </source>
</evidence>
<evidence type="ECO:0000259" key="5">
    <source>
        <dbReference type="Pfam" id="PF00728"/>
    </source>
</evidence>
<dbReference type="CDD" id="cd06564">
    <property type="entry name" value="GH20_DspB_LnbB-like"/>
    <property type="match status" value="1"/>
</dbReference>
<dbReference type="RefSeq" id="WP_168086949.1">
    <property type="nucleotide sequence ID" value="NZ_BHZH01000190.1"/>
</dbReference>
<keyword evidence="3" id="KW-0326">Glycosidase</keyword>
<keyword evidence="2" id="KW-0378">Hydrolase</keyword>
<proteinExistence type="inferred from homology"/>
<feature type="domain" description="Beta-hexosaminidase bacterial type N-terminal" evidence="6">
    <location>
        <begin position="57"/>
        <end position="175"/>
    </location>
</feature>
<evidence type="ECO:0000256" key="2">
    <source>
        <dbReference type="ARBA" id="ARBA00022801"/>
    </source>
</evidence>
<accession>A0ABX1C4G1</accession>
<dbReference type="PRINTS" id="PR00738">
    <property type="entry name" value="GLHYDRLASE20"/>
</dbReference>
<sequence>MARVVIGGVVAAMVVLVALGVVVFGPDPSAEDDAPVASPPPTPEEPRVRPSGPQEAPRAIPAVRSWEPADGSGWAVTPDTRVVAVLDGVLDDEAERLADELSVPVVEGDEALLGDVLLRVDPDAPLEREEYTLASRDGVLTITGSHDAGVFYGTRTLVQSVQELGGVAEGEVRDAPDRPQRGFMLDIARKHFPAEWIEDRLRQMGDLKYNQLQLHFSDDQGFRIESEEYPEVVSEEHLTQDEVRRILALAESLHITVIPEIDSPGHLGAVLNAYPDLRLFDRDGEAVRGAIDISQERAGELIDGLTREFAQLFPGPYWHLGGDEYGALYYRDPQASFPGLAAAAREEFGPAGTVQDLATRWLNDRADTARDLERLPQVWNDGMHAGGEIQPDAEREVTYWTGREIGARPPEEYLEGGWQLINMSSEYLYYVLGEPVGFVYPTGERIYEEWTPEVLRGSEPVDPALGGPENILGGRFAVWCDLADRQSVAEVADGIRLPLHATSQKLWNPDEPELSWEEFTALADRLEAGVRA</sequence>
<evidence type="ECO:0000313" key="8">
    <source>
        <dbReference type="Proteomes" id="UP000727056"/>
    </source>
</evidence>
<dbReference type="PANTHER" id="PTHR43678">
    <property type="entry name" value="PUTATIVE (AFU_ORTHOLOGUE AFUA_2G00640)-RELATED"/>
    <property type="match status" value="1"/>
</dbReference>
<dbReference type="InterPro" id="IPR017853">
    <property type="entry name" value="GH"/>
</dbReference>
<dbReference type="SUPFAM" id="SSF51445">
    <property type="entry name" value="(Trans)glycosidases"/>
    <property type="match status" value="1"/>
</dbReference>